<dbReference type="AlphaFoldDB" id="A0A084B7A7"/>
<dbReference type="OrthoDB" id="6846267at2759"/>
<dbReference type="Gene3D" id="3.40.50.1820">
    <property type="entry name" value="alpha/beta hydrolase"/>
    <property type="match status" value="1"/>
</dbReference>
<feature type="domain" description="Carboxylesterase type B" evidence="4">
    <location>
        <begin position="29"/>
        <end position="514"/>
    </location>
</feature>
<keyword evidence="6" id="KW-1185">Reference proteome</keyword>
<evidence type="ECO:0000313" key="5">
    <source>
        <dbReference type="EMBL" id="KEY73436.1"/>
    </source>
</evidence>
<evidence type="ECO:0000256" key="2">
    <source>
        <dbReference type="ARBA" id="ARBA00022801"/>
    </source>
</evidence>
<reference evidence="5 6" key="1">
    <citation type="journal article" date="2014" name="BMC Genomics">
        <title>Comparative genome sequencing reveals chemotype-specific gene clusters in the toxigenic black mold Stachybotrys.</title>
        <authorList>
            <person name="Semeiks J."/>
            <person name="Borek D."/>
            <person name="Otwinowski Z."/>
            <person name="Grishin N.V."/>
        </authorList>
    </citation>
    <scope>NUCLEOTIDE SEQUENCE [LARGE SCALE GENOMIC DNA]</scope>
    <source>
        <strain evidence="6">CBS 109288 / IBT 7711</strain>
    </source>
</reference>
<dbReference type="EMBL" id="KL647843">
    <property type="protein sequence ID" value="KEY73436.1"/>
    <property type="molecule type" value="Genomic_DNA"/>
</dbReference>
<keyword evidence="2 3" id="KW-0378">Hydrolase</keyword>
<dbReference type="GO" id="GO:0052689">
    <property type="term" value="F:carboxylic ester hydrolase activity"/>
    <property type="evidence" value="ECO:0007669"/>
    <property type="project" value="TreeGrafter"/>
</dbReference>
<feature type="chain" id="PRO_5005105997" description="Carboxylic ester hydrolase" evidence="3">
    <location>
        <begin position="25"/>
        <end position="559"/>
    </location>
</feature>
<dbReference type="InterPro" id="IPR050654">
    <property type="entry name" value="AChE-related_enzymes"/>
</dbReference>
<organism evidence="5 6">
    <name type="scientific">Stachybotrys chartarum (strain CBS 109288 / IBT 7711)</name>
    <name type="common">Toxic black mold</name>
    <name type="synonym">Stilbospora chartarum</name>
    <dbReference type="NCBI Taxonomy" id="1280523"/>
    <lineage>
        <taxon>Eukaryota</taxon>
        <taxon>Fungi</taxon>
        <taxon>Dikarya</taxon>
        <taxon>Ascomycota</taxon>
        <taxon>Pezizomycotina</taxon>
        <taxon>Sordariomycetes</taxon>
        <taxon>Hypocreomycetidae</taxon>
        <taxon>Hypocreales</taxon>
        <taxon>Stachybotryaceae</taxon>
        <taxon>Stachybotrys</taxon>
    </lineage>
</organism>
<name>A0A084B7A7_STACB</name>
<accession>A0A084B7A7</accession>
<dbReference type="PANTHER" id="PTHR43918">
    <property type="entry name" value="ACETYLCHOLINESTERASE"/>
    <property type="match status" value="1"/>
</dbReference>
<evidence type="ECO:0000259" key="4">
    <source>
        <dbReference type="Pfam" id="PF00135"/>
    </source>
</evidence>
<dbReference type="PROSITE" id="PS00122">
    <property type="entry name" value="CARBOXYLESTERASE_B_1"/>
    <property type="match status" value="1"/>
</dbReference>
<dbReference type="InterPro" id="IPR029058">
    <property type="entry name" value="AB_hydrolase_fold"/>
</dbReference>
<protein>
    <recommendedName>
        <fullName evidence="3">Carboxylic ester hydrolase</fullName>
        <ecNumber evidence="3">3.1.1.-</ecNumber>
    </recommendedName>
</protein>
<evidence type="ECO:0000256" key="3">
    <source>
        <dbReference type="RuleBase" id="RU361235"/>
    </source>
</evidence>
<dbReference type="Pfam" id="PF00135">
    <property type="entry name" value="COesterase"/>
    <property type="match status" value="1"/>
</dbReference>
<dbReference type="PANTHER" id="PTHR43918:SF4">
    <property type="entry name" value="CARBOXYLIC ESTER HYDROLASE"/>
    <property type="match status" value="1"/>
</dbReference>
<gene>
    <name evidence="5" type="ORF">S7711_06854</name>
</gene>
<evidence type="ECO:0000313" key="6">
    <source>
        <dbReference type="Proteomes" id="UP000028045"/>
    </source>
</evidence>
<evidence type="ECO:0000256" key="1">
    <source>
        <dbReference type="ARBA" id="ARBA00005964"/>
    </source>
</evidence>
<dbReference type="Proteomes" id="UP000028045">
    <property type="component" value="Unassembled WGS sequence"/>
</dbReference>
<dbReference type="ESTHER" id="stach-a0a084b7a7">
    <property type="family name" value="Fungal_carboxylesterase_lipase"/>
</dbReference>
<dbReference type="HOGENOM" id="CLU_006586_10_3_1"/>
<proteinExistence type="inferred from homology"/>
<dbReference type="InterPro" id="IPR002018">
    <property type="entry name" value="CarbesteraseB"/>
</dbReference>
<feature type="signal peptide" evidence="3">
    <location>
        <begin position="1"/>
        <end position="24"/>
    </location>
</feature>
<keyword evidence="3" id="KW-0732">Signal</keyword>
<dbReference type="InterPro" id="IPR019826">
    <property type="entry name" value="Carboxylesterase_B_AS"/>
</dbReference>
<dbReference type="EC" id="3.1.1.-" evidence="3"/>
<sequence length="559" mass="62599">MRQTIHVWGFLLAAPLFFKASASCLYNVVKLDGYGKFSGTTINVTSTNQPLPRKVDAWLGMDYATQPVGDGRFRPADWPTPFDGVIPATKKGKSCIQVASGFSPIDQQDEACLNFNVYRTHGKPKGQKLPVLVWIHGGSFNYGQGALFDAASFVSLSKEPMVVVTMNYRLGSLGSLPSRLFEDEGLLNLGLQDQKLFLQFVQKYIAAFGGDADTITLGGTSAGSHSVGIHQFHNYNEDTGNPLFNRVIYESGSVTARAFPNATIPLYRQQMDEYMMGLGCPQGDAKKALACLRAVGVDTIRDVNTEIFEKGRETLTFPFQPVQGGPLLEKFGSQSGYDETFFHVPTLVIYSTNEGSRWVSTSLETNSEFVDYMHILAPEMNNNDLDLLSELYPDPATDPSSPYAESTNSTQFERLATAWGDYAYLCPSQETAYRVSLARVPIWKLHFNTNNSNPAWLGIPHVADQPYMWNDPLVQYPDIGRQHHAYLASFVVSGDPNTYRYLDTPEWPQYEPQGYELDDKPGMQLLVEPEGRTRAVRDDVRREACMYWRDPERAPRLWK</sequence>
<dbReference type="SUPFAM" id="SSF53474">
    <property type="entry name" value="alpha/beta-Hydrolases"/>
    <property type="match status" value="1"/>
</dbReference>
<comment type="similarity">
    <text evidence="1 3">Belongs to the type-B carboxylesterase/lipase family.</text>
</comment>